<feature type="transmembrane region" description="Helical" evidence="1">
    <location>
        <begin position="319"/>
        <end position="339"/>
    </location>
</feature>
<evidence type="ECO:0008006" key="4">
    <source>
        <dbReference type="Google" id="ProtNLM"/>
    </source>
</evidence>
<feature type="transmembrane region" description="Helical" evidence="1">
    <location>
        <begin position="154"/>
        <end position="171"/>
    </location>
</feature>
<evidence type="ECO:0000313" key="3">
    <source>
        <dbReference type="Proteomes" id="UP000243978"/>
    </source>
</evidence>
<sequence length="439" mass="47735">MVAIAGSTPDQLRHQSWLVRGTLNGALAKDMVIGPFIVAYAVQVQGLSNGQISWFLALVPLLVLARYPFLALIAHVPRVTVLHWARYVQISCLVALLVLPPAWTPLPVLMAIGVWFVFGNEFLQNAVWMNLVAEVSTGRDRGRFLGRLRMWKQATAMAFAVFGFVLVGESLSREEFQILLLVSLALLLNSRFWYGKLPATPPPDKERGDPARAPMWHILTTNPLMRRPLALSIVGAVLSWPILIVYLVGALSLPANLLMLTVVARMLGSIVSEVFWGLRADALGVRQVFLQFYAYAFALYPLLLFVPDYAQVAPGSIDYILGTGVLLAFFFARGVLDAGHMMAASMYRAQFLDAPGGFQAINMLTAIHIALMSAVTGLGGVMLVRLDGAAVWSWGPVWLDPFRLVTLAILALTLAAGLWLAAGIRSELAGQAAAGDSVS</sequence>
<feature type="transmembrane region" description="Helical" evidence="1">
    <location>
        <begin position="288"/>
        <end position="307"/>
    </location>
</feature>
<dbReference type="EMBL" id="QBKS01000001">
    <property type="protein sequence ID" value="PTX56305.1"/>
    <property type="molecule type" value="Genomic_DNA"/>
</dbReference>
<keyword evidence="1" id="KW-1133">Transmembrane helix</keyword>
<gene>
    <name evidence="2" type="ORF">C8N43_0960</name>
</gene>
<accession>A0A2T6BJS1</accession>
<comment type="caution">
    <text evidence="2">The sequence shown here is derived from an EMBL/GenBank/DDBJ whole genome shotgun (WGS) entry which is preliminary data.</text>
</comment>
<dbReference type="Gene3D" id="1.20.1250.20">
    <property type="entry name" value="MFS general substrate transporter like domains"/>
    <property type="match status" value="1"/>
</dbReference>
<feature type="transmembrane region" description="Helical" evidence="1">
    <location>
        <begin position="52"/>
        <end position="72"/>
    </location>
</feature>
<dbReference type="SUPFAM" id="SSF103473">
    <property type="entry name" value="MFS general substrate transporter"/>
    <property type="match status" value="1"/>
</dbReference>
<keyword evidence="1" id="KW-0472">Membrane</keyword>
<dbReference type="InterPro" id="IPR036259">
    <property type="entry name" value="MFS_trans_sf"/>
</dbReference>
<evidence type="ECO:0000256" key="1">
    <source>
        <dbReference type="SAM" id="Phobius"/>
    </source>
</evidence>
<proteinExistence type="predicted"/>
<reference evidence="2 3" key="1">
    <citation type="submission" date="2018-04" db="EMBL/GenBank/DDBJ databases">
        <title>Genomic Encyclopedia of Archaeal and Bacterial Type Strains, Phase II (KMG-II): from individual species to whole genera.</title>
        <authorList>
            <person name="Goeker M."/>
        </authorList>
    </citation>
    <scope>NUCLEOTIDE SEQUENCE [LARGE SCALE GENOMIC DNA]</scope>
    <source>
        <strain evidence="2 3">DSM 100977</strain>
    </source>
</reference>
<feature type="transmembrane region" description="Helical" evidence="1">
    <location>
        <begin position="360"/>
        <end position="384"/>
    </location>
</feature>
<organism evidence="2 3">
    <name type="scientific">Litoreibacter ponti</name>
    <dbReference type="NCBI Taxonomy" id="1510457"/>
    <lineage>
        <taxon>Bacteria</taxon>
        <taxon>Pseudomonadati</taxon>
        <taxon>Pseudomonadota</taxon>
        <taxon>Alphaproteobacteria</taxon>
        <taxon>Rhodobacterales</taxon>
        <taxon>Roseobacteraceae</taxon>
        <taxon>Litoreibacter</taxon>
    </lineage>
</organism>
<dbReference type="RefSeq" id="WP_107844518.1">
    <property type="nucleotide sequence ID" value="NZ_QBKS01000001.1"/>
</dbReference>
<protein>
    <recommendedName>
        <fullName evidence="4">MFS transporter</fullName>
    </recommendedName>
</protein>
<feature type="transmembrane region" description="Helical" evidence="1">
    <location>
        <begin position="404"/>
        <end position="422"/>
    </location>
</feature>
<feature type="transmembrane region" description="Helical" evidence="1">
    <location>
        <begin position="177"/>
        <end position="194"/>
    </location>
</feature>
<evidence type="ECO:0000313" key="2">
    <source>
        <dbReference type="EMBL" id="PTX56305.1"/>
    </source>
</evidence>
<dbReference type="AlphaFoldDB" id="A0A2T6BJS1"/>
<keyword evidence="3" id="KW-1185">Reference proteome</keyword>
<keyword evidence="1" id="KW-0812">Transmembrane</keyword>
<dbReference type="Proteomes" id="UP000243978">
    <property type="component" value="Unassembled WGS sequence"/>
</dbReference>
<feature type="transmembrane region" description="Helical" evidence="1">
    <location>
        <begin position="229"/>
        <end position="251"/>
    </location>
</feature>
<name>A0A2T6BJS1_9RHOB</name>